<evidence type="ECO:0000313" key="10">
    <source>
        <dbReference type="Proteomes" id="UP000294257"/>
    </source>
</evidence>
<evidence type="ECO:0000256" key="8">
    <source>
        <dbReference type="SAM" id="Phobius"/>
    </source>
</evidence>
<dbReference type="InterPro" id="IPR000522">
    <property type="entry name" value="ABC_transptr_permease_BtuC"/>
</dbReference>
<comment type="subcellular location">
    <subcellularLocation>
        <location evidence="1">Cell membrane</location>
        <topology evidence="1">Multi-pass membrane protein</topology>
    </subcellularLocation>
</comment>
<dbReference type="Gene3D" id="1.10.3470.10">
    <property type="entry name" value="ABC transporter involved in vitamin B12 uptake, BtuC"/>
    <property type="match status" value="1"/>
</dbReference>
<feature type="transmembrane region" description="Helical" evidence="8">
    <location>
        <begin position="169"/>
        <end position="187"/>
    </location>
</feature>
<name>A0A4Q7KVY7_9PSEU</name>
<evidence type="ECO:0000256" key="1">
    <source>
        <dbReference type="ARBA" id="ARBA00004651"/>
    </source>
</evidence>
<feature type="transmembrane region" description="Helical" evidence="8">
    <location>
        <begin position="214"/>
        <end position="236"/>
    </location>
</feature>
<evidence type="ECO:0000256" key="4">
    <source>
        <dbReference type="ARBA" id="ARBA00022475"/>
    </source>
</evidence>
<evidence type="ECO:0000256" key="7">
    <source>
        <dbReference type="ARBA" id="ARBA00023136"/>
    </source>
</evidence>
<sequence length="353" mass="36029">MTSTRRTVRLGGLSFLLRPRLVVVTASGVAALLLVVALNLGIGSVHIGLSDVVSALFGAGDPLHHNIIWELRMPRTLVGILVGGALGVAGAIFQSIARNPLASPDVLGVTWGAAAAAVGVIVLEGTRGQITGGASTIGVPLAGLLGGLLAGVLLYVLSWRRGIDGYRMVLIGIGIAAIGYNLVYWLLSVGDVDDAARAVTWLVGNLADVGWDGVAPVSIALAVLVPVAVIAGRTLGGLQYGDDTARGLGIRVDRARGALLLLAVALAAVATSATGPIAFVALATPQITLRLAGTAQPPLVGSMVFGALLTVSADLVVRTVPLLSGLPVGVLTAVLGAPYLVFLFIRRRREERV</sequence>
<dbReference type="PANTHER" id="PTHR30472">
    <property type="entry name" value="FERRIC ENTEROBACTIN TRANSPORT SYSTEM PERMEASE PROTEIN"/>
    <property type="match status" value="1"/>
</dbReference>
<keyword evidence="10" id="KW-1185">Reference proteome</keyword>
<keyword evidence="5 8" id="KW-0812">Transmembrane</keyword>
<evidence type="ECO:0000256" key="6">
    <source>
        <dbReference type="ARBA" id="ARBA00022989"/>
    </source>
</evidence>
<dbReference type="Proteomes" id="UP000294257">
    <property type="component" value="Unassembled WGS sequence"/>
</dbReference>
<dbReference type="AlphaFoldDB" id="A0A4Q7KVY7"/>
<keyword evidence="6 8" id="KW-1133">Transmembrane helix</keyword>
<reference evidence="9 10" key="1">
    <citation type="submission" date="2019-02" db="EMBL/GenBank/DDBJ databases">
        <title>Genomic Encyclopedia of Type Strains, Phase IV (KMG-IV): sequencing the most valuable type-strain genomes for metagenomic binning, comparative biology and taxonomic classification.</title>
        <authorList>
            <person name="Goeker M."/>
        </authorList>
    </citation>
    <scope>NUCLEOTIDE SEQUENCE [LARGE SCALE GENOMIC DNA]</scope>
    <source>
        <strain evidence="9 10">DSM 101727</strain>
    </source>
</reference>
<feature type="transmembrane region" description="Helical" evidence="8">
    <location>
        <begin position="76"/>
        <end position="94"/>
    </location>
</feature>
<dbReference type="GO" id="GO:0005886">
    <property type="term" value="C:plasma membrane"/>
    <property type="evidence" value="ECO:0007669"/>
    <property type="project" value="UniProtKB-SubCell"/>
</dbReference>
<evidence type="ECO:0000313" key="9">
    <source>
        <dbReference type="EMBL" id="RZS41199.1"/>
    </source>
</evidence>
<feature type="transmembrane region" description="Helical" evidence="8">
    <location>
        <begin position="21"/>
        <end position="42"/>
    </location>
</feature>
<feature type="transmembrane region" description="Helical" evidence="8">
    <location>
        <begin position="322"/>
        <end position="345"/>
    </location>
</feature>
<dbReference type="InterPro" id="IPR037294">
    <property type="entry name" value="ABC_BtuC-like"/>
</dbReference>
<dbReference type="CDD" id="cd06550">
    <property type="entry name" value="TM_ABC_iron-siderophores_like"/>
    <property type="match status" value="1"/>
</dbReference>
<dbReference type="PANTHER" id="PTHR30472:SF24">
    <property type="entry name" value="FERRIC ENTEROBACTIN TRANSPORT SYSTEM PERMEASE PROTEIN FEPG"/>
    <property type="match status" value="1"/>
</dbReference>
<evidence type="ECO:0000256" key="3">
    <source>
        <dbReference type="ARBA" id="ARBA00022448"/>
    </source>
</evidence>
<organism evidence="9 10">
    <name type="scientific">Herbihabitans rhizosphaerae</name>
    <dbReference type="NCBI Taxonomy" id="1872711"/>
    <lineage>
        <taxon>Bacteria</taxon>
        <taxon>Bacillati</taxon>
        <taxon>Actinomycetota</taxon>
        <taxon>Actinomycetes</taxon>
        <taxon>Pseudonocardiales</taxon>
        <taxon>Pseudonocardiaceae</taxon>
        <taxon>Herbihabitans</taxon>
    </lineage>
</organism>
<accession>A0A4Q7KVY7</accession>
<feature type="transmembrane region" description="Helical" evidence="8">
    <location>
        <begin position="137"/>
        <end position="157"/>
    </location>
</feature>
<evidence type="ECO:0000256" key="2">
    <source>
        <dbReference type="ARBA" id="ARBA00007935"/>
    </source>
</evidence>
<feature type="transmembrane region" description="Helical" evidence="8">
    <location>
        <begin position="257"/>
        <end position="282"/>
    </location>
</feature>
<comment type="caution">
    <text evidence="9">The sequence shown here is derived from an EMBL/GenBank/DDBJ whole genome shotgun (WGS) entry which is preliminary data.</text>
</comment>
<feature type="transmembrane region" description="Helical" evidence="8">
    <location>
        <begin position="106"/>
        <end position="125"/>
    </location>
</feature>
<keyword evidence="7 8" id="KW-0472">Membrane</keyword>
<protein>
    <submittedName>
        <fullName evidence="9">Iron complex transport system permease protein</fullName>
    </submittedName>
</protein>
<proteinExistence type="inferred from homology"/>
<evidence type="ECO:0000256" key="5">
    <source>
        <dbReference type="ARBA" id="ARBA00022692"/>
    </source>
</evidence>
<keyword evidence="4" id="KW-1003">Cell membrane</keyword>
<dbReference type="SUPFAM" id="SSF81345">
    <property type="entry name" value="ABC transporter involved in vitamin B12 uptake, BtuC"/>
    <property type="match status" value="1"/>
</dbReference>
<dbReference type="Pfam" id="PF01032">
    <property type="entry name" value="FecCD"/>
    <property type="match status" value="1"/>
</dbReference>
<dbReference type="GO" id="GO:0033214">
    <property type="term" value="P:siderophore-iron import into cell"/>
    <property type="evidence" value="ECO:0007669"/>
    <property type="project" value="TreeGrafter"/>
</dbReference>
<keyword evidence="3" id="KW-0813">Transport</keyword>
<comment type="similarity">
    <text evidence="2">Belongs to the binding-protein-dependent transport system permease family. FecCD subfamily.</text>
</comment>
<gene>
    <name evidence="9" type="ORF">EV193_103519</name>
</gene>
<dbReference type="EMBL" id="SGWQ01000003">
    <property type="protein sequence ID" value="RZS41199.1"/>
    <property type="molecule type" value="Genomic_DNA"/>
</dbReference>
<dbReference type="GO" id="GO:0022857">
    <property type="term" value="F:transmembrane transporter activity"/>
    <property type="evidence" value="ECO:0007669"/>
    <property type="project" value="InterPro"/>
</dbReference>
<dbReference type="RefSeq" id="WP_242613316.1">
    <property type="nucleotide sequence ID" value="NZ_SGWQ01000003.1"/>
</dbReference>